<dbReference type="AlphaFoldDB" id="A0A0B8T6A0"/>
<dbReference type="RefSeq" id="WP_037500535.1">
    <property type="nucleotide sequence ID" value="NZ_JJMU01000051.1"/>
</dbReference>
<dbReference type="EMBL" id="JJMU01000051">
    <property type="protein sequence ID" value="KGE13474.1"/>
    <property type="molecule type" value="Genomic_DNA"/>
</dbReference>
<dbReference type="OrthoDB" id="711586at2"/>
<keyword evidence="2" id="KW-1185">Reference proteome</keyword>
<reference evidence="1 2" key="2">
    <citation type="journal article" date="2015" name="PLoS ONE">
        <title>Whole-Genome Optical Mapping and Finished Genome Sequence of Sphingobacterium deserti sp. nov., a New Species Isolated from the Western Desert of China.</title>
        <authorList>
            <person name="Teng C."/>
            <person name="Zhou Z."/>
            <person name="Molnar I."/>
            <person name="Li X."/>
            <person name="Tang R."/>
            <person name="Chen M."/>
            <person name="Wang L."/>
            <person name="Su S."/>
            <person name="Zhang W."/>
            <person name="Lin M."/>
        </authorList>
    </citation>
    <scope>NUCLEOTIDE SEQUENCE [LARGE SCALE GENOMIC DNA]</scope>
    <source>
        <strain evidence="2">ACCC05744</strain>
    </source>
</reference>
<gene>
    <name evidence="1" type="ORF">DI53_2759</name>
</gene>
<sequence length="71" mass="8297">MDTLYLSKGAAHVHSFAASHSQTDLREPVHANGLEALRKRSYELLNKFRTSWNELEYQEWCAIQRILHKSL</sequence>
<dbReference type="Proteomes" id="UP000031802">
    <property type="component" value="Unassembled WGS sequence"/>
</dbReference>
<organism evidence="1 2">
    <name type="scientific">Sphingobacterium deserti</name>
    <dbReference type="NCBI Taxonomy" id="1229276"/>
    <lineage>
        <taxon>Bacteria</taxon>
        <taxon>Pseudomonadati</taxon>
        <taxon>Bacteroidota</taxon>
        <taxon>Sphingobacteriia</taxon>
        <taxon>Sphingobacteriales</taxon>
        <taxon>Sphingobacteriaceae</taxon>
        <taxon>Sphingobacterium</taxon>
    </lineage>
</organism>
<protein>
    <submittedName>
        <fullName evidence="1">Uncharacterized protein</fullName>
    </submittedName>
</protein>
<name>A0A0B8T6A0_9SPHI</name>
<proteinExistence type="predicted"/>
<reference evidence="2" key="1">
    <citation type="submission" date="2014-04" db="EMBL/GenBank/DDBJ databases">
        <title>Whole-Genome optical mapping and complete genome sequence of Sphingobacterium deserti sp. nov., a new spaces isolated from desert in the west of China.</title>
        <authorList>
            <person name="Teng C."/>
            <person name="Zhou Z."/>
            <person name="Li X."/>
            <person name="Chen M."/>
            <person name="Lin M."/>
            <person name="Wang L."/>
            <person name="Su S."/>
            <person name="Zhang C."/>
            <person name="Zhang W."/>
        </authorList>
    </citation>
    <scope>NUCLEOTIDE SEQUENCE [LARGE SCALE GENOMIC DNA]</scope>
    <source>
        <strain evidence="2">ACCC05744</strain>
    </source>
</reference>
<comment type="caution">
    <text evidence="1">The sequence shown here is derived from an EMBL/GenBank/DDBJ whole genome shotgun (WGS) entry which is preliminary data.</text>
</comment>
<evidence type="ECO:0000313" key="2">
    <source>
        <dbReference type="Proteomes" id="UP000031802"/>
    </source>
</evidence>
<accession>A0A0B8T6A0</accession>
<evidence type="ECO:0000313" key="1">
    <source>
        <dbReference type="EMBL" id="KGE13474.1"/>
    </source>
</evidence>